<dbReference type="InterPro" id="IPR011032">
    <property type="entry name" value="GroES-like_sf"/>
</dbReference>
<dbReference type="Pfam" id="PF00107">
    <property type="entry name" value="ADH_zinc_N"/>
    <property type="match status" value="1"/>
</dbReference>
<comment type="cofactor">
    <cofactor evidence="1 8">
        <name>Zn(2+)</name>
        <dbReference type="ChEBI" id="CHEBI:29105"/>
    </cofactor>
</comment>
<dbReference type="InterPro" id="IPR029752">
    <property type="entry name" value="D-isomer_DH_CS1"/>
</dbReference>
<dbReference type="Proteomes" id="UP000036027">
    <property type="component" value="Unassembled WGS sequence"/>
</dbReference>
<comment type="similarity">
    <text evidence="2 8">Belongs to the zinc-containing alcohol dehydrogenase family.</text>
</comment>
<keyword evidence="6" id="KW-0560">Oxidoreductase</keyword>
<dbReference type="Gene3D" id="3.90.180.10">
    <property type="entry name" value="Medium-chain alcohol dehydrogenases, catalytic domain"/>
    <property type="match status" value="1"/>
</dbReference>
<name>A0A0J0YTG0_9NEIS</name>
<dbReference type="SUPFAM" id="SSF50129">
    <property type="entry name" value="GroES-like"/>
    <property type="match status" value="1"/>
</dbReference>
<comment type="caution">
    <text evidence="10">The sequence shown here is derived from an EMBL/GenBank/DDBJ whole genome shotgun (WGS) entry which is preliminary data.</text>
</comment>
<keyword evidence="5" id="KW-0521">NADP</keyword>
<dbReference type="PATRIC" id="fig|1470200.3.peg.1910"/>
<dbReference type="InterPro" id="IPR013154">
    <property type="entry name" value="ADH-like_N"/>
</dbReference>
<dbReference type="GO" id="GO:0008106">
    <property type="term" value="F:alcohol dehydrogenase (NADP+) activity"/>
    <property type="evidence" value="ECO:0007669"/>
    <property type="project" value="UniProtKB-EC"/>
</dbReference>
<dbReference type="FunFam" id="3.90.180.10:FF:000018">
    <property type="entry name" value="NAD(P)-dependent alcohol dehydrogenase"/>
    <property type="match status" value="1"/>
</dbReference>
<gene>
    <name evidence="10" type="ORF">PL75_03925</name>
</gene>
<keyword evidence="3 8" id="KW-0479">Metal-binding</keyword>
<organism evidence="10 11">
    <name type="scientific">Neisseria arctica</name>
    <dbReference type="NCBI Taxonomy" id="1470200"/>
    <lineage>
        <taxon>Bacteria</taxon>
        <taxon>Pseudomonadati</taxon>
        <taxon>Pseudomonadota</taxon>
        <taxon>Betaproteobacteria</taxon>
        <taxon>Neisseriales</taxon>
        <taxon>Neisseriaceae</taxon>
        <taxon>Neisseria</taxon>
    </lineage>
</organism>
<accession>A0A0J0YTG0</accession>
<keyword evidence="11" id="KW-1185">Reference proteome</keyword>
<feature type="domain" description="Enoyl reductase (ER)" evidence="9">
    <location>
        <begin position="16"/>
        <end position="338"/>
    </location>
</feature>
<dbReference type="PANTHER" id="PTHR42683">
    <property type="entry name" value="ALDEHYDE REDUCTASE"/>
    <property type="match status" value="1"/>
</dbReference>
<dbReference type="EMBL" id="JTDO01000004">
    <property type="protein sequence ID" value="KLT73401.1"/>
    <property type="molecule type" value="Genomic_DNA"/>
</dbReference>
<dbReference type="OrthoDB" id="9771084at2"/>
<dbReference type="AlphaFoldDB" id="A0A0J0YTG0"/>
<evidence type="ECO:0000256" key="3">
    <source>
        <dbReference type="ARBA" id="ARBA00022723"/>
    </source>
</evidence>
<dbReference type="SUPFAM" id="SSF51735">
    <property type="entry name" value="NAD(P)-binding Rossmann-fold domains"/>
    <property type="match status" value="1"/>
</dbReference>
<dbReference type="SMART" id="SM00829">
    <property type="entry name" value="PKS_ER"/>
    <property type="match status" value="1"/>
</dbReference>
<evidence type="ECO:0000313" key="10">
    <source>
        <dbReference type="EMBL" id="KLT73401.1"/>
    </source>
</evidence>
<dbReference type="InterPro" id="IPR036291">
    <property type="entry name" value="NAD(P)-bd_dom_sf"/>
</dbReference>
<dbReference type="FunFam" id="3.40.50.720:FF:000022">
    <property type="entry name" value="Cinnamyl alcohol dehydrogenase"/>
    <property type="match status" value="1"/>
</dbReference>
<dbReference type="InterPro" id="IPR020843">
    <property type="entry name" value="ER"/>
</dbReference>
<dbReference type="CDD" id="cd05283">
    <property type="entry name" value="CAD1"/>
    <property type="match status" value="1"/>
</dbReference>
<dbReference type="InterPro" id="IPR013149">
    <property type="entry name" value="ADH-like_C"/>
</dbReference>
<dbReference type="InterPro" id="IPR002328">
    <property type="entry name" value="ADH_Zn_CS"/>
</dbReference>
<evidence type="ECO:0000313" key="11">
    <source>
        <dbReference type="Proteomes" id="UP000036027"/>
    </source>
</evidence>
<dbReference type="STRING" id="1470200.PL75_03925"/>
<dbReference type="EC" id="1.1.1.2" evidence="7"/>
<dbReference type="InterPro" id="IPR047109">
    <property type="entry name" value="CAD-like"/>
</dbReference>
<sequence length="342" mass="37068">MGNENIIRAWAVKQPGAELERYDFDAGQLKNDEVEIKVEYCGICHSDLSMMANDWGFSHYPLVPGHEVVGEIVRMGNAVKGLKVGQKVGLGWTAESCQHCDPCIGGHANLCSHAVPTVLGGIHQGGFADKVRAQWQWVIPLPENMDMSKAGPLLCGGITVFEPLLQHGINASHKVGVIGVGGLGHMALGFFNAWGCEVTAFSSNPDKYDAIYRMGAHKILDSRDTEAFTQAAGSLDLIVSTVNVKLDWNAYMTLLKPHGKLHIVGATLEPLDIAAFSLISGQKAVAGSPTGSPAQLRTMIEFAARKQVEPIVEEYPMSRVNEAVQHLEAGKARYRIVLKSDW</sequence>
<evidence type="ECO:0000259" key="9">
    <source>
        <dbReference type="SMART" id="SM00829"/>
    </source>
</evidence>
<evidence type="ECO:0000256" key="2">
    <source>
        <dbReference type="ARBA" id="ARBA00008072"/>
    </source>
</evidence>
<protein>
    <recommendedName>
        <fullName evidence="7">alcohol dehydrogenase (NADP(+))</fullName>
        <ecNumber evidence="7">1.1.1.2</ecNumber>
    </recommendedName>
</protein>
<evidence type="ECO:0000256" key="1">
    <source>
        <dbReference type="ARBA" id="ARBA00001947"/>
    </source>
</evidence>
<dbReference type="Pfam" id="PF08240">
    <property type="entry name" value="ADH_N"/>
    <property type="match status" value="1"/>
</dbReference>
<dbReference type="PROSITE" id="PS00059">
    <property type="entry name" value="ADH_ZINC"/>
    <property type="match status" value="1"/>
</dbReference>
<reference evidence="10 11" key="1">
    <citation type="submission" date="2014-11" db="EMBL/GenBank/DDBJ databases">
        <title>Genome of a novel goose pathogen.</title>
        <authorList>
            <person name="Hansen C.M."/>
            <person name="Hueffer K."/>
            <person name="Choi S.C."/>
        </authorList>
    </citation>
    <scope>NUCLEOTIDE SEQUENCE [LARGE SCALE GENOMIC DNA]</scope>
    <source>
        <strain evidence="10 11">KH1503</strain>
    </source>
</reference>
<evidence type="ECO:0000256" key="8">
    <source>
        <dbReference type="RuleBase" id="RU361277"/>
    </source>
</evidence>
<keyword evidence="4 8" id="KW-0862">Zinc</keyword>
<dbReference type="PROSITE" id="PS00065">
    <property type="entry name" value="D_2_HYDROXYACID_DH_1"/>
    <property type="match status" value="1"/>
</dbReference>
<dbReference type="GO" id="GO:0008270">
    <property type="term" value="F:zinc ion binding"/>
    <property type="evidence" value="ECO:0007669"/>
    <property type="project" value="InterPro"/>
</dbReference>
<evidence type="ECO:0000256" key="4">
    <source>
        <dbReference type="ARBA" id="ARBA00022833"/>
    </source>
</evidence>
<evidence type="ECO:0000256" key="6">
    <source>
        <dbReference type="ARBA" id="ARBA00023002"/>
    </source>
</evidence>
<proteinExistence type="inferred from homology"/>
<evidence type="ECO:0000256" key="7">
    <source>
        <dbReference type="ARBA" id="ARBA00024074"/>
    </source>
</evidence>
<evidence type="ECO:0000256" key="5">
    <source>
        <dbReference type="ARBA" id="ARBA00022857"/>
    </source>
</evidence>
<dbReference type="Gene3D" id="3.40.50.720">
    <property type="entry name" value="NAD(P)-binding Rossmann-like Domain"/>
    <property type="match status" value="1"/>
</dbReference>